<dbReference type="RefSeq" id="WP_058263450.1">
    <property type="nucleotide sequence ID" value="NZ_CP051181.1"/>
</dbReference>
<dbReference type="OrthoDB" id="9809784at2"/>
<dbReference type="Gene3D" id="3.40.630.10">
    <property type="entry name" value="Zn peptidases"/>
    <property type="match status" value="1"/>
</dbReference>
<evidence type="ECO:0000259" key="4">
    <source>
        <dbReference type="Pfam" id="PF07687"/>
    </source>
</evidence>
<evidence type="ECO:0000256" key="2">
    <source>
        <dbReference type="ARBA" id="ARBA00022801"/>
    </source>
</evidence>
<dbReference type="STRING" id="53501.SAMN04488043_105282"/>
<keyword evidence="6" id="KW-1185">Reference proteome</keyword>
<evidence type="ECO:0000313" key="6">
    <source>
        <dbReference type="Proteomes" id="UP000051587"/>
    </source>
</evidence>
<dbReference type="GO" id="GO:0046872">
    <property type="term" value="F:metal ion binding"/>
    <property type="evidence" value="ECO:0007669"/>
    <property type="project" value="UniProtKB-KW"/>
</dbReference>
<dbReference type="InterPro" id="IPR050072">
    <property type="entry name" value="Peptidase_M20A"/>
</dbReference>
<dbReference type="InterPro" id="IPR010169">
    <property type="entry name" value="AcOrn-deacetyl"/>
</dbReference>
<keyword evidence="3" id="KW-0170">Cobalt</keyword>
<dbReference type="Pfam" id="PF07687">
    <property type="entry name" value="M20_dimer"/>
    <property type="match status" value="1"/>
</dbReference>
<dbReference type="SUPFAM" id="SSF53187">
    <property type="entry name" value="Zn-dependent exopeptidases"/>
    <property type="match status" value="1"/>
</dbReference>
<dbReference type="PANTHER" id="PTHR43808">
    <property type="entry name" value="ACETYLORNITHINE DEACETYLASE"/>
    <property type="match status" value="1"/>
</dbReference>
<dbReference type="CDD" id="cd03894">
    <property type="entry name" value="M20_ArgE"/>
    <property type="match status" value="1"/>
</dbReference>
<accession>A0A0P1FZY1</accession>
<sequence>MPARLSPYEIMERLVAFPTVSRDTNLPLIDWVDDYLKSHGITAHRYYNETNDKAAIFAHVGPGVAGGVVLSGHTDVVPVDGQPWAADPFTVVERDGKYFGRGCCDMKGFDALAIWALVEAHHRGVSRPLQLALSFDEEIGCTGAPPLIERMLETLPQASAVIVGEPSMMKAVSAHKGGRAFQVHMHGFEVHSSLMHTGVNAIMYGAKLIDWANKINADNMARDPSEVGALFEPPWTTVHVGQISGGTAHNITAKDCEFGFDFRILPDEDPDMWRELFMAKVAEIEAEMQAVVPETRIEISEKFSLPGLTPENQGDAEALVRAISGDNENHVVSYGTEAGHFQTGGYSAVVCGPGNIEQAHQPDEFITVAQFNAGHDFMKRLLDRL</sequence>
<dbReference type="SUPFAM" id="SSF55031">
    <property type="entry name" value="Bacterial exopeptidase dimerisation domain"/>
    <property type="match status" value="1"/>
</dbReference>
<protein>
    <submittedName>
        <fullName evidence="5">Acetylornithine deacetylase</fullName>
        <ecNumber evidence="5">3.5.1.16</ecNumber>
    </submittedName>
</protein>
<dbReference type="AlphaFoldDB" id="A0A0P1FZY1"/>
<evidence type="ECO:0000313" key="5">
    <source>
        <dbReference type="EMBL" id="CUH66968.1"/>
    </source>
</evidence>
<proteinExistence type="predicted"/>
<dbReference type="PANTHER" id="PTHR43808:SF31">
    <property type="entry name" value="N-ACETYL-L-CITRULLINE DEACETYLASE"/>
    <property type="match status" value="1"/>
</dbReference>
<dbReference type="Proteomes" id="UP000051587">
    <property type="component" value="Unassembled WGS sequence"/>
</dbReference>
<evidence type="ECO:0000256" key="1">
    <source>
        <dbReference type="ARBA" id="ARBA00022723"/>
    </source>
</evidence>
<reference evidence="5 6" key="1">
    <citation type="submission" date="2015-09" db="EMBL/GenBank/DDBJ databases">
        <authorList>
            <consortium name="Swine Surveillance"/>
        </authorList>
    </citation>
    <scope>NUCLEOTIDE SEQUENCE [LARGE SCALE GENOMIC DNA]</scope>
    <source>
        <strain evidence="5 6">CECT 4357</strain>
    </source>
</reference>
<dbReference type="GO" id="GO:0008777">
    <property type="term" value="F:acetylornithine deacetylase activity"/>
    <property type="evidence" value="ECO:0007669"/>
    <property type="project" value="UniProtKB-EC"/>
</dbReference>
<gene>
    <name evidence="5" type="primary">argE_2</name>
    <name evidence="5" type="ORF">TG4357_02744</name>
</gene>
<dbReference type="NCBIfam" id="TIGR01892">
    <property type="entry name" value="AcOrn-deacetyl"/>
    <property type="match status" value="1"/>
</dbReference>
<keyword evidence="2 5" id="KW-0378">Hydrolase</keyword>
<dbReference type="GO" id="GO:0006526">
    <property type="term" value="P:L-arginine biosynthetic process"/>
    <property type="evidence" value="ECO:0007669"/>
    <property type="project" value="InterPro"/>
</dbReference>
<dbReference type="InterPro" id="IPR002933">
    <property type="entry name" value="Peptidase_M20"/>
</dbReference>
<dbReference type="NCBIfam" id="NF005710">
    <property type="entry name" value="PRK07522.1"/>
    <property type="match status" value="1"/>
</dbReference>
<name>A0A0P1FZY1_THAGE</name>
<evidence type="ECO:0000256" key="3">
    <source>
        <dbReference type="ARBA" id="ARBA00023285"/>
    </source>
</evidence>
<dbReference type="EC" id="3.5.1.16" evidence="5"/>
<feature type="domain" description="Peptidase M20 dimerisation" evidence="4">
    <location>
        <begin position="174"/>
        <end position="286"/>
    </location>
</feature>
<keyword evidence="1" id="KW-0479">Metal-binding</keyword>
<dbReference type="InterPro" id="IPR036264">
    <property type="entry name" value="Bact_exopeptidase_dim_dom"/>
</dbReference>
<dbReference type="InterPro" id="IPR011650">
    <property type="entry name" value="Peptidase_M20_dimer"/>
</dbReference>
<dbReference type="Gene3D" id="3.30.70.360">
    <property type="match status" value="1"/>
</dbReference>
<organism evidence="5 6">
    <name type="scientific">Thalassovita gelatinovora</name>
    <name type="common">Thalassobius gelatinovorus</name>
    <dbReference type="NCBI Taxonomy" id="53501"/>
    <lineage>
        <taxon>Bacteria</taxon>
        <taxon>Pseudomonadati</taxon>
        <taxon>Pseudomonadota</taxon>
        <taxon>Alphaproteobacteria</taxon>
        <taxon>Rhodobacterales</taxon>
        <taxon>Roseobacteraceae</taxon>
        <taxon>Thalassovita</taxon>
    </lineage>
</organism>
<dbReference type="Pfam" id="PF01546">
    <property type="entry name" value="Peptidase_M20"/>
    <property type="match status" value="1"/>
</dbReference>
<dbReference type="EMBL" id="CYSA01000025">
    <property type="protein sequence ID" value="CUH66968.1"/>
    <property type="molecule type" value="Genomic_DNA"/>
</dbReference>